<reference evidence="1 2" key="1">
    <citation type="submission" date="2018-07" db="EMBL/GenBank/DDBJ databases">
        <title>Genomic Encyclopedia of Type Strains, Phase IV (KMG-IV): sequencing the most valuable type-strain genomes for metagenomic binning, comparative biology and taxonomic classification.</title>
        <authorList>
            <person name="Goeker M."/>
        </authorList>
    </citation>
    <scope>NUCLEOTIDE SEQUENCE [LARGE SCALE GENOMIC DNA]</scope>
    <source>
        <strain evidence="1 2">DSM 14364</strain>
    </source>
</reference>
<sequence>MSFLCVALTVKVGFNLCNAMIRIRPPPRKICDADLLFLERIPSVREILIPLHWEASSKKHDTGA</sequence>
<dbReference type="EMBL" id="QQBB01000002">
    <property type="protein sequence ID" value="RDI61109.1"/>
    <property type="molecule type" value="Genomic_DNA"/>
</dbReference>
<name>A0A370HRD6_9HYPH</name>
<dbReference type="Proteomes" id="UP000254925">
    <property type="component" value="Unassembled WGS sequence"/>
</dbReference>
<proteinExistence type="predicted"/>
<organism evidence="1 2">
    <name type="scientific">Microvirga subterranea</name>
    <dbReference type="NCBI Taxonomy" id="186651"/>
    <lineage>
        <taxon>Bacteria</taxon>
        <taxon>Pseudomonadati</taxon>
        <taxon>Pseudomonadota</taxon>
        <taxon>Alphaproteobacteria</taxon>
        <taxon>Hyphomicrobiales</taxon>
        <taxon>Methylobacteriaceae</taxon>
        <taxon>Microvirga</taxon>
    </lineage>
</organism>
<evidence type="ECO:0000313" key="2">
    <source>
        <dbReference type="Proteomes" id="UP000254925"/>
    </source>
</evidence>
<keyword evidence="2" id="KW-1185">Reference proteome</keyword>
<accession>A0A370HRD6</accession>
<comment type="caution">
    <text evidence="1">The sequence shown here is derived from an EMBL/GenBank/DDBJ whole genome shotgun (WGS) entry which is preliminary data.</text>
</comment>
<dbReference type="AlphaFoldDB" id="A0A370HRD6"/>
<protein>
    <submittedName>
        <fullName evidence="1">Uncharacterized protein</fullName>
    </submittedName>
</protein>
<evidence type="ECO:0000313" key="1">
    <source>
        <dbReference type="EMBL" id="RDI61109.1"/>
    </source>
</evidence>
<gene>
    <name evidence="1" type="ORF">DES45_102504</name>
</gene>